<protein>
    <submittedName>
        <fullName evidence="1">Uncharacterized protein</fullName>
    </submittedName>
</protein>
<evidence type="ECO:0000313" key="1">
    <source>
        <dbReference type="EMBL" id="OPJ88371.1"/>
    </source>
</evidence>
<keyword evidence="2" id="KW-1185">Reference proteome</keyword>
<dbReference type="EMBL" id="LSYS01001531">
    <property type="protein sequence ID" value="OPJ88371.1"/>
    <property type="molecule type" value="Genomic_DNA"/>
</dbReference>
<proteinExistence type="predicted"/>
<sequence>MASFQQVIIKAIKCRSAKLKLYQATNNIGHDLKFSSLSVFNLKKIYSYKFSEWEMEDNFSSSLPVFLRASQMVHLSRRPQQLVSGSH</sequence>
<organism evidence="1 2">
    <name type="scientific">Patagioenas fasciata monilis</name>
    <dbReference type="NCBI Taxonomy" id="372326"/>
    <lineage>
        <taxon>Eukaryota</taxon>
        <taxon>Metazoa</taxon>
        <taxon>Chordata</taxon>
        <taxon>Craniata</taxon>
        <taxon>Vertebrata</taxon>
        <taxon>Euteleostomi</taxon>
        <taxon>Archelosauria</taxon>
        <taxon>Archosauria</taxon>
        <taxon>Dinosauria</taxon>
        <taxon>Saurischia</taxon>
        <taxon>Theropoda</taxon>
        <taxon>Coelurosauria</taxon>
        <taxon>Aves</taxon>
        <taxon>Neognathae</taxon>
        <taxon>Neoaves</taxon>
        <taxon>Columbimorphae</taxon>
        <taxon>Columbiformes</taxon>
        <taxon>Columbidae</taxon>
        <taxon>Patagioenas</taxon>
    </lineage>
</organism>
<reference evidence="1 2" key="1">
    <citation type="submission" date="2016-02" db="EMBL/GenBank/DDBJ databases">
        <title>Band-tailed pigeon sequencing and assembly.</title>
        <authorList>
            <person name="Soares A.E."/>
            <person name="Novak B.J."/>
            <person name="Rice E.S."/>
            <person name="O'Connell B."/>
            <person name="Chang D."/>
            <person name="Weber S."/>
            <person name="Shapiro B."/>
        </authorList>
    </citation>
    <scope>NUCLEOTIDE SEQUENCE [LARGE SCALE GENOMIC DNA]</scope>
    <source>
        <strain evidence="1">BTP2013</strain>
        <tissue evidence="1">Blood</tissue>
    </source>
</reference>
<name>A0A1V4KVN3_PATFA</name>
<gene>
    <name evidence="1" type="ORF">AV530_017712</name>
</gene>
<dbReference type="Proteomes" id="UP000190648">
    <property type="component" value="Unassembled WGS sequence"/>
</dbReference>
<dbReference type="AlphaFoldDB" id="A0A1V4KVN3"/>
<accession>A0A1V4KVN3</accession>
<evidence type="ECO:0000313" key="2">
    <source>
        <dbReference type="Proteomes" id="UP000190648"/>
    </source>
</evidence>
<comment type="caution">
    <text evidence="1">The sequence shown here is derived from an EMBL/GenBank/DDBJ whole genome shotgun (WGS) entry which is preliminary data.</text>
</comment>